<dbReference type="Proteomes" id="UP000233256">
    <property type="component" value="Unassembled WGS sequence"/>
</dbReference>
<evidence type="ECO:0000259" key="1">
    <source>
        <dbReference type="PROSITE" id="PS50234"/>
    </source>
</evidence>
<dbReference type="Gene3D" id="3.40.50.410">
    <property type="entry name" value="von Willebrand factor, type A domain"/>
    <property type="match status" value="1"/>
</dbReference>
<organism evidence="2 3">
    <name type="scientific">Candidatus Wallbacteria bacterium HGW-Wallbacteria-1</name>
    <dbReference type="NCBI Taxonomy" id="2013854"/>
    <lineage>
        <taxon>Bacteria</taxon>
        <taxon>Candidatus Walliibacteriota</taxon>
    </lineage>
</organism>
<dbReference type="InterPro" id="IPR002035">
    <property type="entry name" value="VWF_A"/>
</dbReference>
<dbReference type="SUPFAM" id="SSF53300">
    <property type="entry name" value="vWA-like"/>
    <property type="match status" value="1"/>
</dbReference>
<name>A0A2N1PJD9_9BACT</name>
<accession>A0A2N1PJD9</accession>
<feature type="domain" description="VWFA" evidence="1">
    <location>
        <begin position="38"/>
        <end position="218"/>
    </location>
</feature>
<protein>
    <recommendedName>
        <fullName evidence="1">VWFA domain-containing protein</fullName>
    </recommendedName>
</protein>
<reference evidence="2 3" key="1">
    <citation type="journal article" date="2017" name="ISME J.">
        <title>Potential for microbial H2 and metal transformations associated with novel bacteria and archaea in deep terrestrial subsurface sediments.</title>
        <authorList>
            <person name="Hernsdorf A.W."/>
            <person name="Amano Y."/>
            <person name="Miyakawa K."/>
            <person name="Ise K."/>
            <person name="Suzuki Y."/>
            <person name="Anantharaman K."/>
            <person name="Probst A."/>
            <person name="Burstein D."/>
            <person name="Thomas B.C."/>
            <person name="Banfield J.F."/>
        </authorList>
    </citation>
    <scope>NUCLEOTIDE SEQUENCE [LARGE SCALE GENOMIC DNA]</scope>
    <source>
        <strain evidence="2">HGW-Wallbacteria-1</strain>
    </source>
</reference>
<dbReference type="SMART" id="SM00327">
    <property type="entry name" value="VWA"/>
    <property type="match status" value="1"/>
</dbReference>
<dbReference type="AlphaFoldDB" id="A0A2N1PJD9"/>
<dbReference type="EMBL" id="PGXC01000045">
    <property type="protein sequence ID" value="PKK88461.1"/>
    <property type="molecule type" value="Genomic_DNA"/>
</dbReference>
<comment type="caution">
    <text evidence="2">The sequence shown here is derived from an EMBL/GenBank/DDBJ whole genome shotgun (WGS) entry which is preliminary data.</text>
</comment>
<dbReference type="PROSITE" id="PS50234">
    <property type="entry name" value="VWFA"/>
    <property type="match status" value="1"/>
</dbReference>
<evidence type="ECO:0000313" key="2">
    <source>
        <dbReference type="EMBL" id="PKK88461.1"/>
    </source>
</evidence>
<dbReference type="Pfam" id="PF00092">
    <property type="entry name" value="VWA"/>
    <property type="match status" value="1"/>
</dbReference>
<sequence>MGTEKRVCRLIAFIFIFIFTFSGLCFFAPVYASEEITQIDLVFDSSNSMWGQIDGKPKIDIAREALNDLLGEFEKKENFYLGLRIYGHLNKRCDNSVLEIKPGKNNSKAIKEKIAGIKPLGKTPIAYSLQLSEKDFDYDLKGKKIIILLTDGLESCEGDPCEVARILQKAGIVTKIHVVGFDLKDSDLNSLRCIVKPSGGMMIGARNTAELKKAFKEISKSVSLENNLHIKGMDKNKTAVSMNIKILENEKLVTESMGSDLKFTLKANSYSVSAESCATGQILTKGNITVSQEKVSYVEFEFSQGFLDLKSLDGTGKQIYSSYKIKQSDKVAATVEGKERTLKAVLPGIYEIEATDSVLHKTIVKKDIQVKEGLKQEVVFNFSDAVLELSSIDGEKSELYVSYTVTDALSGKLVAQNEGKGKLRIPVSPGHYNIKANFSDSNVELIEKDIAIEMGQSHKKEFVFAQCNVVLNAVDSEGNAVYSCFEVLKSGTEEILKADEGSDKVTIILSPGIYDIKAYNSESKAVLWEKEINVNGGESLEKQFVFAQCKAVLNAVDSKGNSVYANFQVLKSGTGEEIRTDEGSGKVTIILSPGIFDIQVYNYDSKASILEKEIEIKAGESFERQFVFK</sequence>
<proteinExistence type="predicted"/>
<dbReference type="InterPro" id="IPR036465">
    <property type="entry name" value="vWFA_dom_sf"/>
</dbReference>
<gene>
    <name evidence="2" type="ORF">CVV64_18600</name>
</gene>
<evidence type="ECO:0000313" key="3">
    <source>
        <dbReference type="Proteomes" id="UP000233256"/>
    </source>
</evidence>